<proteinExistence type="predicted"/>
<dbReference type="AlphaFoldDB" id="A0AAI8YB96"/>
<organism evidence="1 2">
    <name type="scientific">Anthostomella pinea</name>
    <dbReference type="NCBI Taxonomy" id="933095"/>
    <lineage>
        <taxon>Eukaryota</taxon>
        <taxon>Fungi</taxon>
        <taxon>Dikarya</taxon>
        <taxon>Ascomycota</taxon>
        <taxon>Pezizomycotina</taxon>
        <taxon>Sordariomycetes</taxon>
        <taxon>Xylariomycetidae</taxon>
        <taxon>Xylariales</taxon>
        <taxon>Xylariaceae</taxon>
        <taxon>Anthostomella</taxon>
    </lineage>
</organism>
<evidence type="ECO:0000313" key="1">
    <source>
        <dbReference type="EMBL" id="CAJ2500924.1"/>
    </source>
</evidence>
<gene>
    <name evidence="1" type="ORF">KHLLAP_LOCUS1392</name>
</gene>
<name>A0AAI8YB96_9PEZI</name>
<reference evidence="1" key="1">
    <citation type="submission" date="2023-10" db="EMBL/GenBank/DDBJ databases">
        <authorList>
            <person name="Hackl T."/>
        </authorList>
    </citation>
    <scope>NUCLEOTIDE SEQUENCE</scope>
</reference>
<sequence>MSTGHQNAKYAMDQFAYDKKAGRIYIIFAWNDWDVEPPKKLALHQLMLAA</sequence>
<protein>
    <submittedName>
        <fullName evidence="1">Uu.00g037770.m01.CDS01</fullName>
    </submittedName>
</protein>
<evidence type="ECO:0000313" key="2">
    <source>
        <dbReference type="Proteomes" id="UP001295740"/>
    </source>
</evidence>
<dbReference type="EMBL" id="CAUWAG010000003">
    <property type="protein sequence ID" value="CAJ2500924.1"/>
    <property type="molecule type" value="Genomic_DNA"/>
</dbReference>
<keyword evidence="2" id="KW-1185">Reference proteome</keyword>
<dbReference type="Proteomes" id="UP001295740">
    <property type="component" value="Unassembled WGS sequence"/>
</dbReference>
<comment type="caution">
    <text evidence="1">The sequence shown here is derived from an EMBL/GenBank/DDBJ whole genome shotgun (WGS) entry which is preliminary data.</text>
</comment>
<accession>A0AAI8YB96</accession>